<dbReference type="PANTHER" id="PTHR47103:SF8">
    <property type="entry name" value="DNA-BINDING PROTEIN"/>
    <property type="match status" value="1"/>
</dbReference>
<protein>
    <submittedName>
        <fullName evidence="8">CCHC-type zinc finger protein</fullName>
    </submittedName>
</protein>
<dbReference type="PANTHER" id="PTHR47103">
    <property type="entry name" value="DNA-BINDING PROTEIN"/>
    <property type="match status" value="1"/>
</dbReference>
<name>A0A5B7DJV0_PORTR</name>
<dbReference type="GO" id="GO:0003676">
    <property type="term" value="F:nucleic acid binding"/>
    <property type="evidence" value="ECO:0007669"/>
    <property type="project" value="InterPro"/>
</dbReference>
<comment type="caution">
    <text evidence="8">The sequence shown here is derived from an EMBL/GenBank/DDBJ whole genome shotgun (WGS) entry which is preliminary data.</text>
</comment>
<organism evidence="8 9">
    <name type="scientific">Portunus trituberculatus</name>
    <name type="common">Swimming crab</name>
    <name type="synonym">Neptunus trituberculatus</name>
    <dbReference type="NCBI Taxonomy" id="210409"/>
    <lineage>
        <taxon>Eukaryota</taxon>
        <taxon>Metazoa</taxon>
        <taxon>Ecdysozoa</taxon>
        <taxon>Arthropoda</taxon>
        <taxon>Crustacea</taxon>
        <taxon>Multicrustacea</taxon>
        <taxon>Malacostraca</taxon>
        <taxon>Eumalacostraca</taxon>
        <taxon>Eucarida</taxon>
        <taxon>Decapoda</taxon>
        <taxon>Pleocyemata</taxon>
        <taxon>Brachyura</taxon>
        <taxon>Eubrachyura</taxon>
        <taxon>Portunoidea</taxon>
        <taxon>Portunidae</taxon>
        <taxon>Portuninae</taxon>
        <taxon>Portunus</taxon>
    </lineage>
</organism>
<proteinExistence type="predicted"/>
<dbReference type="OrthoDB" id="427960at2759"/>
<keyword evidence="3 5" id="KW-0863">Zinc-finger</keyword>
<dbReference type="AlphaFoldDB" id="A0A5B7DJV0"/>
<accession>A0A5B7DJV0</accession>
<evidence type="ECO:0000256" key="6">
    <source>
        <dbReference type="SAM" id="MobiDB-lite"/>
    </source>
</evidence>
<feature type="compositionally biased region" description="Acidic residues" evidence="6">
    <location>
        <begin position="1"/>
        <end position="10"/>
    </location>
</feature>
<dbReference type="Pfam" id="PF00098">
    <property type="entry name" value="zf-CCHC"/>
    <property type="match status" value="3"/>
</dbReference>
<evidence type="ECO:0000259" key="7">
    <source>
        <dbReference type="PROSITE" id="PS50158"/>
    </source>
</evidence>
<dbReference type="Proteomes" id="UP000324222">
    <property type="component" value="Unassembled WGS sequence"/>
</dbReference>
<keyword evidence="9" id="KW-1185">Reference proteome</keyword>
<reference evidence="8 9" key="1">
    <citation type="submission" date="2019-05" db="EMBL/GenBank/DDBJ databases">
        <title>Another draft genome of Portunus trituberculatus and its Hox gene families provides insights of decapod evolution.</title>
        <authorList>
            <person name="Jeong J.-H."/>
            <person name="Song I."/>
            <person name="Kim S."/>
            <person name="Choi T."/>
            <person name="Kim D."/>
            <person name="Ryu S."/>
            <person name="Kim W."/>
        </authorList>
    </citation>
    <scope>NUCLEOTIDE SEQUENCE [LARGE SCALE GENOMIC DNA]</scope>
    <source>
        <tissue evidence="8">Muscle</tissue>
    </source>
</reference>
<evidence type="ECO:0000256" key="5">
    <source>
        <dbReference type="PROSITE-ProRule" id="PRU00047"/>
    </source>
</evidence>
<evidence type="ECO:0000313" key="8">
    <source>
        <dbReference type="EMBL" id="MPC21720.1"/>
    </source>
</evidence>
<gene>
    <name evidence="8" type="ORF">E2C01_014714</name>
</gene>
<feature type="domain" description="CCHC-type" evidence="7">
    <location>
        <begin position="80"/>
        <end position="93"/>
    </location>
</feature>
<dbReference type="PROSITE" id="PS50158">
    <property type="entry name" value="ZF_CCHC"/>
    <property type="match status" value="3"/>
</dbReference>
<dbReference type="SUPFAM" id="SSF57756">
    <property type="entry name" value="Retrovirus zinc finger-like domains"/>
    <property type="match status" value="2"/>
</dbReference>
<dbReference type="EMBL" id="VSRR010001008">
    <property type="protein sequence ID" value="MPC21720.1"/>
    <property type="molecule type" value="Genomic_DNA"/>
</dbReference>
<sequence length="135" mass="14970">MVEEKEEETAVDSVPCASSIPPPIRFRGGGPPIREREPTANQRAVPEGDAGGGTNNTEKCYKCNRPGHFARDCKEEEDHCYRCDGVGHIAKDCEHSSDERLQERCNLKGHMARNCPKCYMCGGFGHISRQCEMVA</sequence>
<feature type="domain" description="CCHC-type" evidence="7">
    <location>
        <begin position="59"/>
        <end position="75"/>
    </location>
</feature>
<evidence type="ECO:0000256" key="3">
    <source>
        <dbReference type="ARBA" id="ARBA00022771"/>
    </source>
</evidence>
<evidence type="ECO:0000256" key="2">
    <source>
        <dbReference type="ARBA" id="ARBA00022737"/>
    </source>
</evidence>
<dbReference type="InterPro" id="IPR036875">
    <property type="entry name" value="Znf_CCHC_sf"/>
</dbReference>
<evidence type="ECO:0000313" key="9">
    <source>
        <dbReference type="Proteomes" id="UP000324222"/>
    </source>
</evidence>
<evidence type="ECO:0000256" key="1">
    <source>
        <dbReference type="ARBA" id="ARBA00022723"/>
    </source>
</evidence>
<dbReference type="Gene3D" id="4.10.60.10">
    <property type="entry name" value="Zinc finger, CCHC-type"/>
    <property type="match status" value="2"/>
</dbReference>
<evidence type="ECO:0000256" key="4">
    <source>
        <dbReference type="ARBA" id="ARBA00022833"/>
    </source>
</evidence>
<dbReference type="InterPro" id="IPR001878">
    <property type="entry name" value="Znf_CCHC"/>
</dbReference>
<keyword evidence="1" id="KW-0479">Metal-binding</keyword>
<dbReference type="SMART" id="SM00343">
    <property type="entry name" value="ZnF_C2HC"/>
    <property type="match status" value="4"/>
</dbReference>
<feature type="region of interest" description="Disordered" evidence="6">
    <location>
        <begin position="1"/>
        <end position="58"/>
    </location>
</feature>
<keyword evidence="2" id="KW-0677">Repeat</keyword>
<keyword evidence="4" id="KW-0862">Zinc</keyword>
<feature type="domain" description="CCHC-type" evidence="7">
    <location>
        <begin position="117"/>
        <end position="131"/>
    </location>
</feature>
<dbReference type="GO" id="GO:0008270">
    <property type="term" value="F:zinc ion binding"/>
    <property type="evidence" value="ECO:0007669"/>
    <property type="project" value="UniProtKB-KW"/>
</dbReference>